<dbReference type="SUPFAM" id="SSF53448">
    <property type="entry name" value="Nucleotide-diphospho-sugar transferases"/>
    <property type="match status" value="1"/>
</dbReference>
<accession>A0A0J1GKZ7</accession>
<dbReference type="PATRIC" id="fig|754436.4.peg.2770"/>
<dbReference type="Pfam" id="PF00535">
    <property type="entry name" value="Glycos_transf_2"/>
    <property type="match status" value="1"/>
</dbReference>
<comment type="caution">
    <text evidence="2">The sequence shown here is derived from an EMBL/GenBank/DDBJ whole genome shotgun (WGS) entry which is preliminary data.</text>
</comment>
<dbReference type="RefSeq" id="WP_047874859.1">
    <property type="nucleotide sequence ID" value="NZ_BMYC01000003.1"/>
</dbReference>
<dbReference type="OrthoDB" id="5291101at2"/>
<sequence>MNIELKPISFVTVSHGHYHYLVELLESIKQYWHSPFEFIIVDNLNSDLFEPFIERFNKLLASRVSVVRLFKYDKPKSFGVGNNFAVRHAQYDNLFIINPDTRFIDDSVYQWFQDTDVGSQLYYPKLLNTDGTNQQHYNEWPSIPNQFIRLVKAKLKLPTAQKQKRHDWYFASAIVISKQLFSKLKGFEEIFPLYCEDVDLCYKAYLMGVPFSRIEQVQMVHHLGGEAKHKYLVKAIISNVLWRYVKVRNRILLGNVNRRRNTRYASKH</sequence>
<name>A0A0J1GKZ7_9GAMM</name>
<dbReference type="PANTHER" id="PTHR43179:SF7">
    <property type="entry name" value="RHAMNOSYLTRANSFERASE WBBL"/>
    <property type="match status" value="1"/>
</dbReference>
<proteinExistence type="predicted"/>
<evidence type="ECO:0000313" key="3">
    <source>
        <dbReference type="Proteomes" id="UP000036426"/>
    </source>
</evidence>
<reference evidence="2 3" key="1">
    <citation type="submission" date="2015-05" db="EMBL/GenBank/DDBJ databases">
        <title>Photobacterium galathea sp. nov.</title>
        <authorList>
            <person name="Machado H."/>
            <person name="Gram L."/>
        </authorList>
    </citation>
    <scope>NUCLEOTIDE SEQUENCE [LARGE SCALE GENOMIC DNA]</scope>
    <source>
        <strain evidence="2 3">DSM 25995</strain>
    </source>
</reference>
<dbReference type="InterPro" id="IPR001173">
    <property type="entry name" value="Glyco_trans_2-like"/>
</dbReference>
<dbReference type="Gene3D" id="3.90.550.10">
    <property type="entry name" value="Spore Coat Polysaccharide Biosynthesis Protein SpsA, Chain A"/>
    <property type="match status" value="1"/>
</dbReference>
<feature type="domain" description="Glycosyltransferase 2-like" evidence="1">
    <location>
        <begin position="9"/>
        <end position="114"/>
    </location>
</feature>
<evidence type="ECO:0000259" key="1">
    <source>
        <dbReference type="Pfam" id="PF00535"/>
    </source>
</evidence>
<dbReference type="Proteomes" id="UP000036426">
    <property type="component" value="Unassembled WGS sequence"/>
</dbReference>
<gene>
    <name evidence="2" type="ORF">ABT58_13015</name>
</gene>
<dbReference type="AlphaFoldDB" id="A0A0J1GKZ7"/>
<organism evidence="2 3">
    <name type="scientific">Photobacterium aphoticum</name>
    <dbReference type="NCBI Taxonomy" id="754436"/>
    <lineage>
        <taxon>Bacteria</taxon>
        <taxon>Pseudomonadati</taxon>
        <taxon>Pseudomonadota</taxon>
        <taxon>Gammaproteobacteria</taxon>
        <taxon>Vibrionales</taxon>
        <taxon>Vibrionaceae</taxon>
        <taxon>Photobacterium</taxon>
    </lineage>
</organism>
<dbReference type="EMBL" id="LDOV01000023">
    <property type="protein sequence ID" value="KLV00286.1"/>
    <property type="molecule type" value="Genomic_DNA"/>
</dbReference>
<dbReference type="InterPro" id="IPR029044">
    <property type="entry name" value="Nucleotide-diphossugar_trans"/>
</dbReference>
<keyword evidence="3" id="KW-1185">Reference proteome</keyword>
<dbReference type="PANTHER" id="PTHR43179">
    <property type="entry name" value="RHAMNOSYLTRANSFERASE WBBL"/>
    <property type="match status" value="1"/>
</dbReference>
<evidence type="ECO:0000313" key="2">
    <source>
        <dbReference type="EMBL" id="KLV00286.1"/>
    </source>
</evidence>
<protein>
    <recommendedName>
        <fullName evidence="1">Glycosyltransferase 2-like domain-containing protein</fullName>
    </recommendedName>
</protein>